<evidence type="ECO:0000256" key="3">
    <source>
        <dbReference type="ARBA" id="ARBA00022692"/>
    </source>
</evidence>
<dbReference type="PANTHER" id="PTHR30572">
    <property type="entry name" value="MEMBRANE COMPONENT OF TRANSPORTER-RELATED"/>
    <property type="match status" value="1"/>
</dbReference>
<evidence type="ECO:0000256" key="5">
    <source>
        <dbReference type="ARBA" id="ARBA00023136"/>
    </source>
</evidence>
<dbReference type="GO" id="GO:0005886">
    <property type="term" value="C:plasma membrane"/>
    <property type="evidence" value="ECO:0007669"/>
    <property type="project" value="UniProtKB-SubCell"/>
</dbReference>
<accession>A0A7V1GGE1</accession>
<feature type="transmembrane region" description="Helical" evidence="7">
    <location>
        <begin position="284"/>
        <end position="310"/>
    </location>
</feature>
<feature type="transmembrane region" description="Helical" evidence="7">
    <location>
        <begin position="20"/>
        <end position="41"/>
    </location>
</feature>
<proteinExistence type="inferred from homology"/>
<dbReference type="Pfam" id="PF12704">
    <property type="entry name" value="MacB_PCD"/>
    <property type="match status" value="2"/>
</dbReference>
<evidence type="ECO:0000256" key="6">
    <source>
        <dbReference type="ARBA" id="ARBA00038076"/>
    </source>
</evidence>
<dbReference type="Proteomes" id="UP000886188">
    <property type="component" value="Unassembled WGS sequence"/>
</dbReference>
<evidence type="ECO:0000256" key="1">
    <source>
        <dbReference type="ARBA" id="ARBA00004651"/>
    </source>
</evidence>
<sequence>MKLKKEIIHAAVGLKNNIGFTFTFVFTLTLTLSLLIAAFNLNNVILLKSLPYKNAENLFLLKQKTTRNGEERIGSQIINVQFESYKKQAEIATSAITYNDRGILTSQKSEPRLNTLYTSYEWFDLLSVPMLMGKGFSPAKDLKDTRAEAVISYDTWQTYFMGQQDIIGQDIKFDDNFYTIVGVVDNKFVEPSPFYNKVPNDIYLPISKSAAYQSIIDGQGGTNTSNLISLIKVPDNTQLLQVQSQFSRLFKDTLASTHNNQADTNIAIAASLSSLEDEIKSDSYHITLMIFAAAVALLFIALVNIINLYFSHVAKKRHILAICASVGASSKALFKKLFIESALLTLTSTCYALLLATGLLNLTQKVAQTALPRVQELGIDATSIIFSLFIALLLAAILAVLGNRLINYKMLIEHLNSSGKGTSIQVSKNVRNILTTSQTALTALLLLATAVVVSTTIQFTNKPLGFNTEHTISFSIDASTSYPEQAQKINLMHRLREHFNQLPEIKLTSTSLVPPFRVGDYQTQIYDKHRQLAGIFGMNAIDENYFNLFEHPLLQGRSFNEQEIIDDANVVVVSKGLAIRLFGKTDVVGEFVYNKSGLATKIIGVVADHFNGSADTKYDSAYIYQPWSRHFKGINLKLKSNANISKIAVIEQVRQLGPDIRILDYQELTSTADKALYQYKLAEWLAAAFGVFALLLASTGVYGVLNYSTQMRRFELGVRLALGAKQNKLIKMVLKEAFTPLFSGLICSLLLGTLLYFYLNDKIQLLAQPNWLHIFVAILLLVVSSYIACVLPVRKIITSDPTKALRNE</sequence>
<evidence type="ECO:0000256" key="7">
    <source>
        <dbReference type="SAM" id="Phobius"/>
    </source>
</evidence>
<feature type="transmembrane region" description="Helical" evidence="7">
    <location>
        <begin position="440"/>
        <end position="459"/>
    </location>
</feature>
<keyword evidence="2" id="KW-1003">Cell membrane</keyword>
<feature type="domain" description="ABC3 transporter permease C-terminal" evidence="8">
    <location>
        <begin position="688"/>
        <end position="801"/>
    </location>
</feature>
<evidence type="ECO:0000256" key="2">
    <source>
        <dbReference type="ARBA" id="ARBA00022475"/>
    </source>
</evidence>
<feature type="transmembrane region" description="Helical" evidence="7">
    <location>
        <begin position="684"/>
        <end position="705"/>
    </location>
</feature>
<feature type="domain" description="MacB-like periplasmic core" evidence="9">
    <location>
        <begin position="501"/>
        <end position="647"/>
    </location>
</feature>
<gene>
    <name evidence="10" type="ORF">ENH88_19985</name>
</gene>
<evidence type="ECO:0000256" key="4">
    <source>
        <dbReference type="ARBA" id="ARBA00022989"/>
    </source>
</evidence>
<dbReference type="InterPro" id="IPR003838">
    <property type="entry name" value="ABC3_permease_C"/>
</dbReference>
<organism evidence="10">
    <name type="scientific">Pseudoalteromonas prydzensis</name>
    <dbReference type="NCBI Taxonomy" id="182141"/>
    <lineage>
        <taxon>Bacteria</taxon>
        <taxon>Pseudomonadati</taxon>
        <taxon>Pseudomonadota</taxon>
        <taxon>Gammaproteobacteria</taxon>
        <taxon>Alteromonadales</taxon>
        <taxon>Pseudoalteromonadaceae</taxon>
        <taxon>Pseudoalteromonas</taxon>
    </lineage>
</organism>
<comment type="similarity">
    <text evidence="6">Belongs to the ABC-4 integral membrane protein family.</text>
</comment>
<feature type="transmembrane region" description="Helical" evidence="7">
    <location>
        <begin position="381"/>
        <end position="401"/>
    </location>
</feature>
<comment type="caution">
    <text evidence="10">The sequence shown here is derived from an EMBL/GenBank/DDBJ whole genome shotgun (WGS) entry which is preliminary data.</text>
</comment>
<feature type="transmembrane region" description="Helical" evidence="7">
    <location>
        <begin position="737"/>
        <end position="759"/>
    </location>
</feature>
<dbReference type="GO" id="GO:0022857">
    <property type="term" value="F:transmembrane transporter activity"/>
    <property type="evidence" value="ECO:0007669"/>
    <property type="project" value="TreeGrafter"/>
</dbReference>
<keyword evidence="3 7" id="KW-0812">Transmembrane</keyword>
<dbReference type="PANTHER" id="PTHR30572:SF4">
    <property type="entry name" value="ABC TRANSPORTER PERMEASE YTRF"/>
    <property type="match status" value="1"/>
</dbReference>
<comment type="subcellular location">
    <subcellularLocation>
        <location evidence="1">Cell membrane</location>
        <topology evidence="1">Multi-pass membrane protein</topology>
    </subcellularLocation>
</comment>
<dbReference type="InterPro" id="IPR025857">
    <property type="entry name" value="MacB_PCD"/>
</dbReference>
<evidence type="ECO:0000259" key="8">
    <source>
        <dbReference type="Pfam" id="PF02687"/>
    </source>
</evidence>
<dbReference type="RefSeq" id="WP_304185008.1">
    <property type="nucleotide sequence ID" value="NZ_DRGM01000194.1"/>
</dbReference>
<feature type="transmembrane region" description="Helical" evidence="7">
    <location>
        <begin position="771"/>
        <end position="793"/>
    </location>
</feature>
<dbReference type="InterPro" id="IPR050250">
    <property type="entry name" value="Macrolide_Exporter_MacB"/>
</dbReference>
<reference evidence="10" key="1">
    <citation type="journal article" date="2020" name="mSystems">
        <title>Genome- and Community-Level Interaction Insights into Carbon Utilization and Element Cycling Functions of Hydrothermarchaeota in Hydrothermal Sediment.</title>
        <authorList>
            <person name="Zhou Z."/>
            <person name="Liu Y."/>
            <person name="Xu W."/>
            <person name="Pan J."/>
            <person name="Luo Z.H."/>
            <person name="Li M."/>
        </authorList>
    </citation>
    <scope>NUCLEOTIDE SEQUENCE [LARGE SCALE GENOMIC DNA]</scope>
    <source>
        <strain evidence="10">HyVt-346</strain>
    </source>
</reference>
<keyword evidence="4 7" id="KW-1133">Transmembrane helix</keyword>
<protein>
    <submittedName>
        <fullName evidence="10">FtsX-like permease family protein</fullName>
    </submittedName>
</protein>
<dbReference type="AlphaFoldDB" id="A0A7V1GGE1"/>
<feature type="transmembrane region" description="Helical" evidence="7">
    <location>
        <begin position="337"/>
        <end position="361"/>
    </location>
</feature>
<name>A0A7V1GGE1_9GAMM</name>
<dbReference type="EMBL" id="DRGM01000194">
    <property type="protein sequence ID" value="HEA18683.1"/>
    <property type="molecule type" value="Genomic_DNA"/>
</dbReference>
<dbReference type="Pfam" id="PF02687">
    <property type="entry name" value="FtsX"/>
    <property type="match status" value="2"/>
</dbReference>
<evidence type="ECO:0000313" key="10">
    <source>
        <dbReference type="EMBL" id="HEA18683.1"/>
    </source>
</evidence>
<feature type="domain" description="MacB-like periplasmic core" evidence="9">
    <location>
        <begin position="21"/>
        <end position="247"/>
    </location>
</feature>
<keyword evidence="5 7" id="KW-0472">Membrane</keyword>
<evidence type="ECO:0000259" key="9">
    <source>
        <dbReference type="Pfam" id="PF12704"/>
    </source>
</evidence>
<feature type="domain" description="ABC3 transporter permease C-terminal" evidence="8">
    <location>
        <begin position="292"/>
        <end position="401"/>
    </location>
</feature>